<name>A0A9K3IRV8_HELAN</name>
<accession>A0A9K3IRV8</accession>
<evidence type="ECO:0000313" key="3">
    <source>
        <dbReference type="EMBL" id="KAF5801702.1"/>
    </source>
</evidence>
<feature type="coiled-coil region" evidence="1">
    <location>
        <begin position="277"/>
        <end position="304"/>
    </location>
</feature>
<feature type="compositionally biased region" description="Low complexity" evidence="2">
    <location>
        <begin position="340"/>
        <end position="357"/>
    </location>
</feature>
<dbReference type="Gramene" id="mRNA:HanXRQr2_Chr06g0251171">
    <property type="protein sequence ID" value="CDS:HanXRQr2_Chr06g0251171.1"/>
    <property type="gene ID" value="HanXRQr2_Chr06g0251171"/>
</dbReference>
<dbReference type="AlphaFoldDB" id="A0A9K3IRV8"/>
<protein>
    <submittedName>
        <fullName evidence="3">Transcription factor interactor and regulator CCHC(Zn) family</fullName>
    </submittedName>
</protein>
<evidence type="ECO:0000256" key="2">
    <source>
        <dbReference type="SAM" id="MobiDB-lite"/>
    </source>
</evidence>
<sequence length="431" mass="49620">MPAQSAQNAQQNQSDPNPNVIQCNIAVNLNNAQNFNAETSKQQMVFLASILESYESLITGKIGNTNLTKEDYDQIDPEEMELIDIRWCIARVIRRAQRFMEITGRQSIGGPSTKLGFDKPKLTCFKCKQKCHFKRECKNSAVDEIANLFQDDYYRKAVYHRNREEPPKMRQIEDNLVKEKSRALAVIQDDEGFNWNDFIPDDDQIGSAFVVDVKQVTFNREREIAHVRMNRIHRAYKEVVKAKRWDTERECYLDPKGNVCTDPKTIEFDALVKSIPTVEEERLKREAEEKAEKERKENSEKVVNEIIDVNVEMTAENLKKMADQVFMAKALEVDTKSASESESSSKVSSVGPSVESGKAQDIKTESDCRNFMKACKVYNTNEFVLKSNIQYLTGRINNLKNDMVLKDRIVKSSKERIDELTEKIKNDEKDV</sequence>
<keyword evidence="1" id="KW-0175">Coiled coil</keyword>
<dbReference type="InterPro" id="IPR036875">
    <property type="entry name" value="Znf_CCHC_sf"/>
</dbReference>
<keyword evidence="4" id="KW-1185">Reference proteome</keyword>
<evidence type="ECO:0000313" key="4">
    <source>
        <dbReference type="Proteomes" id="UP000215914"/>
    </source>
</evidence>
<dbReference type="EMBL" id="MNCJ02000321">
    <property type="protein sequence ID" value="KAF5801702.1"/>
    <property type="molecule type" value="Genomic_DNA"/>
</dbReference>
<evidence type="ECO:0000256" key="1">
    <source>
        <dbReference type="SAM" id="Coils"/>
    </source>
</evidence>
<dbReference type="Proteomes" id="UP000215914">
    <property type="component" value="Unassembled WGS sequence"/>
</dbReference>
<comment type="caution">
    <text evidence="3">The sequence shown here is derived from an EMBL/GenBank/DDBJ whole genome shotgun (WGS) entry which is preliminary data.</text>
</comment>
<organism evidence="3 4">
    <name type="scientific">Helianthus annuus</name>
    <name type="common">Common sunflower</name>
    <dbReference type="NCBI Taxonomy" id="4232"/>
    <lineage>
        <taxon>Eukaryota</taxon>
        <taxon>Viridiplantae</taxon>
        <taxon>Streptophyta</taxon>
        <taxon>Embryophyta</taxon>
        <taxon>Tracheophyta</taxon>
        <taxon>Spermatophyta</taxon>
        <taxon>Magnoliopsida</taxon>
        <taxon>eudicotyledons</taxon>
        <taxon>Gunneridae</taxon>
        <taxon>Pentapetalae</taxon>
        <taxon>asterids</taxon>
        <taxon>campanulids</taxon>
        <taxon>Asterales</taxon>
        <taxon>Asteraceae</taxon>
        <taxon>Asteroideae</taxon>
        <taxon>Heliantheae alliance</taxon>
        <taxon>Heliantheae</taxon>
        <taxon>Helianthus</taxon>
    </lineage>
</organism>
<gene>
    <name evidence="3" type="ORF">HanXRQr2_Chr06g0251171</name>
</gene>
<dbReference type="GO" id="GO:0008270">
    <property type="term" value="F:zinc ion binding"/>
    <property type="evidence" value="ECO:0007669"/>
    <property type="project" value="InterPro"/>
</dbReference>
<dbReference type="SUPFAM" id="SSF57756">
    <property type="entry name" value="Retrovirus zinc finger-like domains"/>
    <property type="match status" value="1"/>
</dbReference>
<proteinExistence type="predicted"/>
<reference evidence="3" key="2">
    <citation type="submission" date="2020-06" db="EMBL/GenBank/DDBJ databases">
        <title>Helianthus annuus Genome sequencing and assembly Release 2.</title>
        <authorList>
            <person name="Gouzy J."/>
            <person name="Langlade N."/>
            <person name="Munos S."/>
        </authorList>
    </citation>
    <scope>NUCLEOTIDE SEQUENCE</scope>
    <source>
        <tissue evidence="3">Leaves</tissue>
    </source>
</reference>
<feature type="region of interest" description="Disordered" evidence="2">
    <location>
        <begin position="337"/>
        <end position="358"/>
    </location>
</feature>
<dbReference type="GO" id="GO:0003676">
    <property type="term" value="F:nucleic acid binding"/>
    <property type="evidence" value="ECO:0007669"/>
    <property type="project" value="InterPro"/>
</dbReference>
<reference evidence="3" key="1">
    <citation type="journal article" date="2017" name="Nature">
        <title>The sunflower genome provides insights into oil metabolism, flowering and Asterid evolution.</title>
        <authorList>
            <person name="Badouin H."/>
            <person name="Gouzy J."/>
            <person name="Grassa C.J."/>
            <person name="Murat F."/>
            <person name="Staton S.E."/>
            <person name="Cottret L."/>
            <person name="Lelandais-Briere C."/>
            <person name="Owens G.L."/>
            <person name="Carrere S."/>
            <person name="Mayjonade B."/>
            <person name="Legrand L."/>
            <person name="Gill N."/>
            <person name="Kane N.C."/>
            <person name="Bowers J.E."/>
            <person name="Hubner S."/>
            <person name="Bellec A."/>
            <person name="Berard A."/>
            <person name="Berges H."/>
            <person name="Blanchet N."/>
            <person name="Boniface M.C."/>
            <person name="Brunel D."/>
            <person name="Catrice O."/>
            <person name="Chaidir N."/>
            <person name="Claudel C."/>
            <person name="Donnadieu C."/>
            <person name="Faraut T."/>
            <person name="Fievet G."/>
            <person name="Helmstetter N."/>
            <person name="King M."/>
            <person name="Knapp S.J."/>
            <person name="Lai Z."/>
            <person name="Le Paslier M.C."/>
            <person name="Lippi Y."/>
            <person name="Lorenzon L."/>
            <person name="Mandel J.R."/>
            <person name="Marage G."/>
            <person name="Marchand G."/>
            <person name="Marquand E."/>
            <person name="Bret-Mestries E."/>
            <person name="Morien E."/>
            <person name="Nambeesan S."/>
            <person name="Nguyen T."/>
            <person name="Pegot-Espagnet P."/>
            <person name="Pouilly N."/>
            <person name="Raftis F."/>
            <person name="Sallet E."/>
            <person name="Schiex T."/>
            <person name="Thomas J."/>
            <person name="Vandecasteele C."/>
            <person name="Vares D."/>
            <person name="Vear F."/>
            <person name="Vautrin S."/>
            <person name="Crespi M."/>
            <person name="Mangin B."/>
            <person name="Burke J.M."/>
            <person name="Salse J."/>
            <person name="Munos S."/>
            <person name="Vincourt P."/>
            <person name="Rieseberg L.H."/>
            <person name="Langlade N.B."/>
        </authorList>
    </citation>
    <scope>NUCLEOTIDE SEQUENCE</scope>
    <source>
        <tissue evidence="3">Leaves</tissue>
    </source>
</reference>